<name>A0A1L8D9U4_9DIPT</name>
<protein>
    <submittedName>
        <fullName evidence="3">Putative conserved plasma membrane protein</fullName>
    </submittedName>
</protein>
<organism evidence="3">
    <name type="scientific">Nyssomyia neivai</name>
    <dbReference type="NCBI Taxonomy" id="330878"/>
    <lineage>
        <taxon>Eukaryota</taxon>
        <taxon>Metazoa</taxon>
        <taxon>Ecdysozoa</taxon>
        <taxon>Arthropoda</taxon>
        <taxon>Hexapoda</taxon>
        <taxon>Insecta</taxon>
        <taxon>Pterygota</taxon>
        <taxon>Neoptera</taxon>
        <taxon>Endopterygota</taxon>
        <taxon>Diptera</taxon>
        <taxon>Nematocera</taxon>
        <taxon>Psychodoidea</taxon>
        <taxon>Psychodidae</taxon>
        <taxon>Nyssomyia</taxon>
    </lineage>
</organism>
<evidence type="ECO:0000256" key="1">
    <source>
        <dbReference type="SAM" id="Phobius"/>
    </source>
</evidence>
<feature type="signal peptide" evidence="2">
    <location>
        <begin position="1"/>
        <end position="15"/>
    </location>
</feature>
<keyword evidence="2" id="KW-0732">Signal</keyword>
<dbReference type="AlphaFoldDB" id="A0A1L8D9U4"/>
<sequence length="228" mass="25704">MFPLLIFGIVGASEASLNIIGPQCGARFCKIDEYCKTDTTQCNSCERICNTSSNNVDQIECHKSCHHYIYSLLYDKMSHLSTEFYQLQNRQTIIIIITLVLLILFLIIHGLHFVRWLRRRGLLSFNCAKIFKSKSLKEKPCPVVDLTHANPHTQSPKLQIRTDLARNAKRDSSIFSVDGSTVQTVSTPVSTRYPAEDSTLDYSYDNRGMTVTPIAGITGRPHGPETTF</sequence>
<evidence type="ECO:0000313" key="3">
    <source>
        <dbReference type="EMBL" id="JAV03090.1"/>
    </source>
</evidence>
<proteinExistence type="predicted"/>
<dbReference type="EMBL" id="GFDF01010994">
    <property type="protein sequence ID" value="JAV03090.1"/>
    <property type="molecule type" value="Transcribed_RNA"/>
</dbReference>
<evidence type="ECO:0000256" key="2">
    <source>
        <dbReference type="SAM" id="SignalP"/>
    </source>
</evidence>
<keyword evidence="1" id="KW-1133">Transmembrane helix</keyword>
<keyword evidence="1" id="KW-0472">Membrane</keyword>
<feature type="chain" id="PRO_5012024385" evidence="2">
    <location>
        <begin position="16"/>
        <end position="228"/>
    </location>
</feature>
<keyword evidence="1" id="KW-0812">Transmembrane</keyword>
<feature type="transmembrane region" description="Helical" evidence="1">
    <location>
        <begin position="93"/>
        <end position="114"/>
    </location>
</feature>
<reference evidence="3" key="1">
    <citation type="submission" date="2016-12" db="EMBL/GenBank/DDBJ databases">
        <title>An insight into the sialome and mialome of the sand fly, Nyssomyia neivai.</title>
        <authorList>
            <person name="Sebastian V."/>
            <person name="Goulart T.M."/>
            <person name="Oliveira W."/>
            <person name="Calvo E."/>
            <person name="Oliveira L.F."/>
            <person name="Pinto M.C."/>
            <person name="Rosselino A.M."/>
            <person name="Ribeiro J.M."/>
        </authorList>
    </citation>
    <scope>NUCLEOTIDE SEQUENCE</scope>
</reference>
<accession>A0A1L8D9U4</accession>